<dbReference type="GO" id="GO:0006310">
    <property type="term" value="P:DNA recombination"/>
    <property type="evidence" value="ECO:0007669"/>
    <property type="project" value="TreeGrafter"/>
</dbReference>
<keyword evidence="4" id="KW-0479">Metal-binding</keyword>
<accession>A0A1I5HFI5</accession>
<dbReference type="InterPro" id="IPR003602">
    <property type="entry name" value="Topo_IA_DNA-bd_dom"/>
</dbReference>
<evidence type="ECO:0000256" key="1">
    <source>
        <dbReference type="ARBA" id="ARBA00000213"/>
    </source>
</evidence>
<dbReference type="PROSITE" id="PS50880">
    <property type="entry name" value="TOPRIM"/>
    <property type="match status" value="1"/>
</dbReference>
<dbReference type="InterPro" id="IPR000380">
    <property type="entry name" value="Topo_IA"/>
</dbReference>
<dbReference type="GO" id="GO:0003677">
    <property type="term" value="F:DNA binding"/>
    <property type="evidence" value="ECO:0007669"/>
    <property type="project" value="UniProtKB-KW"/>
</dbReference>
<evidence type="ECO:0000256" key="4">
    <source>
        <dbReference type="ARBA" id="ARBA00022723"/>
    </source>
</evidence>
<dbReference type="InterPro" id="IPR003601">
    <property type="entry name" value="Topo_IA_2"/>
</dbReference>
<dbReference type="AlphaFoldDB" id="A0A1I5HFI5"/>
<dbReference type="SMART" id="SM00436">
    <property type="entry name" value="TOP1Bc"/>
    <property type="match status" value="1"/>
</dbReference>
<evidence type="ECO:0000256" key="12">
    <source>
        <dbReference type="ARBA" id="ARBA00032877"/>
    </source>
</evidence>
<evidence type="ECO:0000256" key="6">
    <source>
        <dbReference type="ARBA" id="ARBA00023029"/>
    </source>
</evidence>
<keyword evidence="7" id="KW-0238">DNA-binding</keyword>
<name>A0A1I5HFI5_9FIRM</name>
<feature type="domain" description="Topo IA-type catalytic" evidence="14">
    <location>
        <begin position="153"/>
        <end position="580"/>
    </location>
</feature>
<evidence type="ECO:0000313" key="16">
    <source>
        <dbReference type="Proteomes" id="UP000198806"/>
    </source>
</evidence>
<dbReference type="EMBL" id="FOWD01000029">
    <property type="protein sequence ID" value="SFO47005.1"/>
    <property type="molecule type" value="Genomic_DNA"/>
</dbReference>
<organism evidence="15 16">
    <name type="scientific">Anaerocolumna aminovalerica</name>
    <dbReference type="NCBI Taxonomy" id="1527"/>
    <lineage>
        <taxon>Bacteria</taxon>
        <taxon>Bacillati</taxon>
        <taxon>Bacillota</taxon>
        <taxon>Clostridia</taxon>
        <taxon>Lachnospirales</taxon>
        <taxon>Lachnospiraceae</taxon>
        <taxon>Anaerocolumna</taxon>
    </lineage>
</organism>
<dbReference type="Gene3D" id="3.40.50.140">
    <property type="match status" value="1"/>
</dbReference>
<comment type="similarity">
    <text evidence="2">Belongs to the type IA topoisomerase family.</text>
</comment>
<dbReference type="GO" id="GO:0006281">
    <property type="term" value="P:DNA repair"/>
    <property type="evidence" value="ECO:0007669"/>
    <property type="project" value="TreeGrafter"/>
</dbReference>
<dbReference type="STRING" id="1527.SAMN04489757_12926"/>
<evidence type="ECO:0000256" key="3">
    <source>
        <dbReference type="ARBA" id="ARBA00012891"/>
    </source>
</evidence>
<reference evidence="15 16" key="1">
    <citation type="submission" date="2016-10" db="EMBL/GenBank/DDBJ databases">
        <authorList>
            <person name="de Groot N.N."/>
        </authorList>
    </citation>
    <scope>NUCLEOTIDE SEQUENCE [LARGE SCALE GENOMIC DNA]</scope>
    <source>
        <strain evidence="15 16">DSM 1283</strain>
    </source>
</reference>
<dbReference type="CDD" id="cd00186">
    <property type="entry name" value="TOP1Ac"/>
    <property type="match status" value="1"/>
</dbReference>
<evidence type="ECO:0000256" key="5">
    <source>
        <dbReference type="ARBA" id="ARBA00022842"/>
    </source>
</evidence>
<dbReference type="InterPro" id="IPR023405">
    <property type="entry name" value="Topo_IA_core_domain"/>
</dbReference>
<dbReference type="PANTHER" id="PTHR11390">
    <property type="entry name" value="PROKARYOTIC DNA TOPOISOMERASE"/>
    <property type="match status" value="1"/>
</dbReference>
<dbReference type="Gene3D" id="1.10.460.10">
    <property type="entry name" value="Topoisomerase I, domain 2"/>
    <property type="match status" value="1"/>
</dbReference>
<dbReference type="Gene3D" id="1.10.290.10">
    <property type="entry name" value="Topoisomerase I, domain 4"/>
    <property type="match status" value="1"/>
</dbReference>
<dbReference type="EC" id="5.6.2.1" evidence="3"/>
<dbReference type="RefSeq" id="WP_091687636.1">
    <property type="nucleotide sequence ID" value="NZ_BAABFM010000010.1"/>
</dbReference>
<dbReference type="CDD" id="cd03362">
    <property type="entry name" value="TOPRIM_TopoIA_TopoIII"/>
    <property type="match status" value="1"/>
</dbReference>
<dbReference type="GO" id="GO:0046872">
    <property type="term" value="F:metal ion binding"/>
    <property type="evidence" value="ECO:0007669"/>
    <property type="project" value="UniProtKB-KW"/>
</dbReference>
<dbReference type="InterPro" id="IPR005738">
    <property type="entry name" value="TopoIII"/>
</dbReference>
<dbReference type="GO" id="GO:0006265">
    <property type="term" value="P:DNA topological change"/>
    <property type="evidence" value="ECO:0007669"/>
    <property type="project" value="InterPro"/>
</dbReference>
<dbReference type="GO" id="GO:0043597">
    <property type="term" value="C:cytoplasmic replication fork"/>
    <property type="evidence" value="ECO:0007669"/>
    <property type="project" value="TreeGrafter"/>
</dbReference>
<dbReference type="OrthoDB" id="9803554at2"/>
<dbReference type="PRINTS" id="PR00417">
    <property type="entry name" value="PRTPISMRASEI"/>
</dbReference>
<dbReference type="InterPro" id="IPR013825">
    <property type="entry name" value="Topo_IA_cen_sub2"/>
</dbReference>
<keyword evidence="5" id="KW-0460">Magnesium</keyword>
<evidence type="ECO:0000256" key="2">
    <source>
        <dbReference type="ARBA" id="ARBA00009446"/>
    </source>
</evidence>
<dbReference type="SUPFAM" id="SSF56712">
    <property type="entry name" value="Prokaryotic type I DNA topoisomerase"/>
    <property type="match status" value="1"/>
</dbReference>
<dbReference type="Proteomes" id="UP000198806">
    <property type="component" value="Unassembled WGS sequence"/>
</dbReference>
<dbReference type="PROSITE" id="PS52039">
    <property type="entry name" value="TOPO_IA_2"/>
    <property type="match status" value="1"/>
</dbReference>
<evidence type="ECO:0000256" key="8">
    <source>
        <dbReference type="ARBA" id="ARBA00023235"/>
    </source>
</evidence>
<feature type="domain" description="Toprim" evidence="13">
    <location>
        <begin position="3"/>
        <end position="136"/>
    </location>
</feature>
<dbReference type="NCBIfam" id="NF005829">
    <property type="entry name" value="PRK07726.1"/>
    <property type="match status" value="1"/>
</dbReference>
<gene>
    <name evidence="15" type="ORF">SAMN04489757_12926</name>
</gene>
<dbReference type="GO" id="GO:0003917">
    <property type="term" value="F:DNA topoisomerase type I (single strand cut, ATP-independent) activity"/>
    <property type="evidence" value="ECO:0007669"/>
    <property type="project" value="UniProtKB-EC"/>
</dbReference>
<evidence type="ECO:0000259" key="13">
    <source>
        <dbReference type="PROSITE" id="PS50880"/>
    </source>
</evidence>
<protein>
    <recommendedName>
        <fullName evidence="3">DNA topoisomerase</fullName>
        <ecNumber evidence="3">5.6.2.1</ecNumber>
    </recommendedName>
    <alternativeName>
        <fullName evidence="12">Omega-protein</fullName>
    </alternativeName>
    <alternativeName>
        <fullName evidence="11">Relaxing enzyme</fullName>
    </alternativeName>
    <alternativeName>
        <fullName evidence="9">Swivelase</fullName>
    </alternativeName>
    <alternativeName>
        <fullName evidence="10">Untwisting enzyme</fullName>
    </alternativeName>
</protein>
<sequence>MANNLVIAEKPSVAQSIAKVLGCNNKQDGYLSGGGYLVSWCVGHLVELAEPETYDSKYETWKKEDLPIIPEEFKYQVTAATRKQFKVLKDLLHRDDVDCVTNACDAGREGELIFRLVYDEAKCNKPMKRLWISSMEDEAIRDGFAGLKDGQEYDRLYEAALCRERADWIVGINATRLFSSLYGQTLNVGRVMTPTLALTVAREAKIRAFRPEDFYTVILETDIGDLGSKRFSGREEAKELLIKCTLAGKLTITKAEKKEKQEKAPALFDLTSLQREANKRLGYTAQQTLDYTQSLYEKKLVSYPRTDSRYLTDDMEATLPNLIAKAEKVSGLKPTEARDHHCVINSKKVTDHHAIIPTASVDKADLSELPNGEREVLRLIATRLLEAVSSSCIYAEAVLEGECEGERFTAKGKSVIDPGWKGVAKISEKKKDDPDDTAVGDISSLHEGDEIKIAQAGVKAGKTTPPKSYTEDTLLSAMEKAGSDETPDEAERKGLGTPATRASIIEKLVRIGFIERKGDKKTKYLVPTHKGEMLITVIPEAIQSASMTAEWEQKLLEVEKESYSADQFMDEIGSMVKELVDTYEIVQDAEVLMKPAYAPLGKCPHCGADVIEKSKGFFCEKKDCKFALWKDNRFFDSLSKKLTKQVAEQLLSRGRAKLKKCRSVKTGKTYDTTVVLSVSDNGAPQFTLDFSKGAK</sequence>
<dbReference type="InterPro" id="IPR013497">
    <property type="entry name" value="Topo_IA_cen"/>
</dbReference>
<comment type="catalytic activity">
    <reaction evidence="1">
        <text>ATP-independent breakage of single-stranded DNA, followed by passage and rejoining.</text>
        <dbReference type="EC" id="5.6.2.1"/>
    </reaction>
</comment>
<dbReference type="InterPro" id="IPR034144">
    <property type="entry name" value="TOPRIM_TopoIII"/>
</dbReference>
<evidence type="ECO:0000256" key="11">
    <source>
        <dbReference type="ARBA" id="ARBA00032235"/>
    </source>
</evidence>
<dbReference type="SMART" id="SM00437">
    <property type="entry name" value="TOP1Ac"/>
    <property type="match status" value="1"/>
</dbReference>
<dbReference type="InterPro" id="IPR013824">
    <property type="entry name" value="Topo_IA_cen_sub1"/>
</dbReference>
<dbReference type="InterPro" id="IPR023406">
    <property type="entry name" value="Topo_IA_AS"/>
</dbReference>
<evidence type="ECO:0000256" key="7">
    <source>
        <dbReference type="ARBA" id="ARBA00023125"/>
    </source>
</evidence>
<evidence type="ECO:0000259" key="14">
    <source>
        <dbReference type="PROSITE" id="PS52039"/>
    </source>
</evidence>
<dbReference type="SMART" id="SM00493">
    <property type="entry name" value="TOPRIM"/>
    <property type="match status" value="1"/>
</dbReference>
<keyword evidence="6" id="KW-0799">Topoisomerase</keyword>
<dbReference type="Pfam" id="PF01131">
    <property type="entry name" value="Topoisom_bac"/>
    <property type="match status" value="1"/>
</dbReference>
<dbReference type="NCBIfam" id="TIGR01056">
    <property type="entry name" value="topB"/>
    <property type="match status" value="1"/>
</dbReference>
<keyword evidence="8 15" id="KW-0413">Isomerase</keyword>
<evidence type="ECO:0000313" key="15">
    <source>
        <dbReference type="EMBL" id="SFO47005.1"/>
    </source>
</evidence>
<dbReference type="Pfam" id="PF01751">
    <property type="entry name" value="Toprim"/>
    <property type="match status" value="1"/>
</dbReference>
<dbReference type="PANTHER" id="PTHR11390:SF21">
    <property type="entry name" value="DNA TOPOISOMERASE 3-ALPHA"/>
    <property type="match status" value="1"/>
</dbReference>
<dbReference type="PROSITE" id="PS00396">
    <property type="entry name" value="TOPO_IA_1"/>
    <property type="match status" value="1"/>
</dbReference>
<keyword evidence="16" id="KW-1185">Reference proteome</keyword>
<evidence type="ECO:0000256" key="10">
    <source>
        <dbReference type="ARBA" id="ARBA00031985"/>
    </source>
</evidence>
<dbReference type="InterPro" id="IPR013826">
    <property type="entry name" value="Topo_IA_cen_sub3"/>
</dbReference>
<proteinExistence type="inferred from homology"/>
<dbReference type="Gene3D" id="2.70.20.10">
    <property type="entry name" value="Topoisomerase I, domain 3"/>
    <property type="match status" value="1"/>
</dbReference>
<evidence type="ECO:0000256" key="9">
    <source>
        <dbReference type="ARBA" id="ARBA00030003"/>
    </source>
</evidence>
<dbReference type="InterPro" id="IPR006171">
    <property type="entry name" value="TOPRIM_dom"/>
</dbReference>